<dbReference type="Gene3D" id="3.30.420.10">
    <property type="entry name" value="Ribonuclease H-like superfamily/Ribonuclease H"/>
    <property type="match status" value="1"/>
</dbReference>
<dbReference type="PROSITE" id="PS50879">
    <property type="entry name" value="RNASE_H_1"/>
    <property type="match status" value="1"/>
</dbReference>
<feature type="non-terminal residue" evidence="2">
    <location>
        <position position="1"/>
    </location>
</feature>
<dbReference type="GO" id="GO:0004523">
    <property type="term" value="F:RNA-DNA hybrid ribonuclease activity"/>
    <property type="evidence" value="ECO:0007669"/>
    <property type="project" value="InterPro"/>
</dbReference>
<protein>
    <recommendedName>
        <fullName evidence="1">RNase H type-1 domain-containing protein</fullName>
    </recommendedName>
</protein>
<evidence type="ECO:0000313" key="2">
    <source>
        <dbReference type="EMBL" id="KAF6765707.1"/>
    </source>
</evidence>
<dbReference type="OrthoDB" id="2976650at2759"/>
<comment type="caution">
    <text evidence="2">The sequence shown here is derived from an EMBL/GenBank/DDBJ whole genome shotgun (WGS) entry which is preliminary data.</text>
</comment>
<dbReference type="InterPro" id="IPR002156">
    <property type="entry name" value="RNaseH_domain"/>
</dbReference>
<evidence type="ECO:0000259" key="1">
    <source>
        <dbReference type="PROSITE" id="PS50879"/>
    </source>
</evidence>
<keyword evidence="3" id="KW-1185">Reference proteome</keyword>
<dbReference type="GO" id="GO:0003676">
    <property type="term" value="F:nucleic acid binding"/>
    <property type="evidence" value="ECO:0007669"/>
    <property type="project" value="InterPro"/>
</dbReference>
<dbReference type="Pfam" id="PF00075">
    <property type="entry name" value="RNase_H"/>
    <property type="match status" value="1"/>
</dbReference>
<sequence>LRIASDSKYVLDIITKHAQRWLDAGFIGVANKTVVQALVGELLHTRATVYTRKVKGHSGDVGNDGADELANTGAEKDVGDAVDLSRGEEVAKLGAAAHALTQAKAYEAIRARKPRPVRRNTERMLERTKAVLDELTGTVPTSEAIWFSLRKRRAASTTQKFGAYAWRTLHEGYKLGKYWDNIDELRDERMPCQECGVPVESMRHILQECVVSGQETIWKLAMNAWAETGLEWPPVTVETVLGVGLLKAKDSDGKILKGRTRLLQILISESAHLAWCIRCEHRIASKSHTQEEVESRWRAVMSKRLRIDWALANKQAYGKKALNYRVVSATWHKVAVNRETIRSDLVATEVLVGNARPRRPRGRNR</sequence>
<dbReference type="InterPro" id="IPR012337">
    <property type="entry name" value="RNaseH-like_sf"/>
</dbReference>
<dbReference type="Proteomes" id="UP000521943">
    <property type="component" value="Unassembled WGS sequence"/>
</dbReference>
<feature type="domain" description="RNase H type-1" evidence="1">
    <location>
        <begin position="1"/>
        <end position="75"/>
    </location>
</feature>
<organism evidence="2 3">
    <name type="scientific">Ephemerocybe angulata</name>
    <dbReference type="NCBI Taxonomy" id="980116"/>
    <lineage>
        <taxon>Eukaryota</taxon>
        <taxon>Fungi</taxon>
        <taxon>Dikarya</taxon>
        <taxon>Basidiomycota</taxon>
        <taxon>Agaricomycotina</taxon>
        <taxon>Agaricomycetes</taxon>
        <taxon>Agaricomycetidae</taxon>
        <taxon>Agaricales</taxon>
        <taxon>Agaricineae</taxon>
        <taxon>Psathyrellaceae</taxon>
        <taxon>Ephemerocybe</taxon>
    </lineage>
</organism>
<dbReference type="AlphaFoldDB" id="A0A8H6MHM6"/>
<dbReference type="EMBL" id="JACGCI010000002">
    <property type="protein sequence ID" value="KAF6765707.1"/>
    <property type="molecule type" value="Genomic_DNA"/>
</dbReference>
<name>A0A8H6MHM6_9AGAR</name>
<evidence type="ECO:0000313" key="3">
    <source>
        <dbReference type="Proteomes" id="UP000521943"/>
    </source>
</evidence>
<dbReference type="InterPro" id="IPR036397">
    <property type="entry name" value="RNaseH_sf"/>
</dbReference>
<dbReference type="SUPFAM" id="SSF53098">
    <property type="entry name" value="Ribonuclease H-like"/>
    <property type="match status" value="1"/>
</dbReference>
<gene>
    <name evidence="2" type="ORF">DFP72DRAFT_798373</name>
</gene>
<accession>A0A8H6MHM6</accession>
<proteinExistence type="predicted"/>
<reference evidence="2 3" key="1">
    <citation type="submission" date="2020-07" db="EMBL/GenBank/DDBJ databases">
        <title>Comparative genomics of pyrophilous fungi reveals a link between fire events and developmental genes.</title>
        <authorList>
            <consortium name="DOE Joint Genome Institute"/>
            <person name="Steindorff A.S."/>
            <person name="Carver A."/>
            <person name="Calhoun S."/>
            <person name="Stillman K."/>
            <person name="Liu H."/>
            <person name="Lipzen A."/>
            <person name="Pangilinan J."/>
            <person name="Labutti K."/>
            <person name="Bruns T.D."/>
            <person name="Grigoriev I.V."/>
        </authorList>
    </citation>
    <scope>NUCLEOTIDE SEQUENCE [LARGE SCALE GENOMIC DNA]</scope>
    <source>
        <strain evidence="2 3">CBS 144469</strain>
    </source>
</reference>